<dbReference type="RefSeq" id="WP_232655576.1">
    <property type="nucleotide sequence ID" value="NZ_JAJSBI010000043.1"/>
</dbReference>
<dbReference type="SMART" id="SM01043">
    <property type="entry name" value="BTAD"/>
    <property type="match status" value="1"/>
</dbReference>
<dbReference type="InterPro" id="IPR019734">
    <property type="entry name" value="TPR_rpt"/>
</dbReference>
<dbReference type="GO" id="GO:0006355">
    <property type="term" value="P:regulation of DNA-templated transcription"/>
    <property type="evidence" value="ECO:0007669"/>
    <property type="project" value="InterPro"/>
</dbReference>
<dbReference type="Pfam" id="PF03704">
    <property type="entry name" value="BTAD"/>
    <property type="match status" value="1"/>
</dbReference>
<keyword evidence="3" id="KW-0804">Transcription</keyword>
<comment type="caution">
    <text evidence="5">The sequence shown here is derived from an EMBL/GenBank/DDBJ whole genome shotgun (WGS) entry which is preliminary data.</text>
</comment>
<sequence>MRLGGPIQERVLTMLLLEDRQVVTVSRLIEAVWEAEPPRTAVQQIRKTVAGLRQRIPRGAELIVTEGAGYRTILGPGQLDLHDFRRMGQEAASAVAEGRPADAAEKLRAGLALWRGTVMCGQGGPVLDAAATALEEHRLAAEEQLFELRLEAGEGGELVGDLRRAVDGNPLRERLRSRLMLALYRSGQQAEALAEYGRVRELLAEELGIDPGEELVRLHEDILRGSPALAPTRIRRAPVPREPARTGAEFRTPCTLPYDLSDFTGRDRELGLLLKMAEQPDTRLVGIDGMGGAGKTTLAVHAAHQLAEAYPDGQVYIDLRGFSPEEQPLQADFAVAALLRDLGASEAQIPDDVQGRLALWRSWTADRRLLLILDNAVDTAQVRPLLAGLTQGFVIVTGRVRLVDLDSAQWLSLGSMEPEESALMLTRTLGEERVAAEPKAARALAEQCGQLPLALRIITARLSKRSHWTLQYLVGRLHDESRRLKELCSDERSVATTIQLSYQVLEPEYQRAFRLLGLHAGKDIDVHAAAALLGTTPPDAEVILEGLLDVHLLRQTVIGLYSFHDLVRSFTRGLQQVSAHDEEARTALGGLLDYYVTATDEACRVLFPGRVEYACATAGPPPQLPPLKCPAEARQWFNRELSALRQAVHVGREHGYPRQAAYLARNAVFQLHGRGDIRGYLETGEAGLVAARQADDPVAVQFSLRNVIAGHSMLGEYRRAADAIEEGLRLAKTDRDRRREGVYLSQLGWVYSALGRLAEGRQHLEEAVHVCAETRNAMEEAIALCNLSSVYSWLGRADEAVARARRSVRLSDGMNQVMYLACALNDLAIAHLAGGDHRAALVVLDQVLELGSEATMPRNRALTHVLMADVCQRDGRGDSAPAFVKDALDLVEPLGTRPWQSEIENIAGLVHRRRGEYDRALELHRRAFQHAAASEFRIQMAWALDGLAQASQGAGDLTAAAEYRRSADGHFDAMGVPDENRSRV</sequence>
<dbReference type="SUPFAM" id="SSF48452">
    <property type="entry name" value="TPR-like"/>
    <property type="match status" value="3"/>
</dbReference>
<dbReference type="SUPFAM" id="SSF52540">
    <property type="entry name" value="P-loop containing nucleoside triphosphate hydrolases"/>
    <property type="match status" value="1"/>
</dbReference>
<dbReference type="InterPro" id="IPR027417">
    <property type="entry name" value="P-loop_NTPase"/>
</dbReference>
<protein>
    <submittedName>
        <fullName evidence="5">Tetratricopeptide repeat protein</fullName>
    </submittedName>
</protein>
<keyword evidence="1" id="KW-0902">Two-component regulatory system</keyword>
<dbReference type="SMART" id="SM00028">
    <property type="entry name" value="TPR"/>
    <property type="match status" value="4"/>
</dbReference>
<proteinExistence type="predicted"/>
<dbReference type="Pfam" id="PF00931">
    <property type="entry name" value="NB-ARC"/>
    <property type="match status" value="1"/>
</dbReference>
<reference evidence="5" key="1">
    <citation type="submission" date="2021-12" db="EMBL/GenBank/DDBJ databases">
        <authorList>
            <person name="Lee J.-H."/>
            <person name="Kim S.-B."/>
        </authorList>
    </citation>
    <scope>NUCLEOTIDE SEQUENCE</scope>
    <source>
        <strain evidence="5">NR30</strain>
    </source>
</reference>
<dbReference type="InterPro" id="IPR002182">
    <property type="entry name" value="NB-ARC"/>
</dbReference>
<dbReference type="EMBL" id="JAJSBI010000043">
    <property type="protein sequence ID" value="MCD9880649.1"/>
    <property type="molecule type" value="Genomic_DNA"/>
</dbReference>
<accession>A0A9Q3ZBT1</accession>
<dbReference type="SUPFAM" id="SSF46894">
    <property type="entry name" value="C-terminal effector domain of the bipartite response regulators"/>
    <property type="match status" value="1"/>
</dbReference>
<dbReference type="InterPro" id="IPR051677">
    <property type="entry name" value="AfsR-DnrI-RedD_regulator"/>
</dbReference>
<dbReference type="Gene3D" id="1.10.10.10">
    <property type="entry name" value="Winged helix-like DNA-binding domain superfamily/Winged helix DNA-binding domain"/>
    <property type="match status" value="1"/>
</dbReference>
<dbReference type="AlphaFoldDB" id="A0A9Q3ZBT1"/>
<dbReference type="CDD" id="cd15831">
    <property type="entry name" value="BTAD"/>
    <property type="match status" value="1"/>
</dbReference>
<dbReference type="Pfam" id="PF13424">
    <property type="entry name" value="TPR_12"/>
    <property type="match status" value="2"/>
</dbReference>
<name>A0A9Q3ZBT1_9ACTN</name>
<evidence type="ECO:0000259" key="4">
    <source>
        <dbReference type="SMART" id="SM01043"/>
    </source>
</evidence>
<evidence type="ECO:0000313" key="5">
    <source>
        <dbReference type="EMBL" id="MCD9880649.1"/>
    </source>
</evidence>
<dbReference type="GO" id="GO:0043531">
    <property type="term" value="F:ADP binding"/>
    <property type="evidence" value="ECO:0007669"/>
    <property type="project" value="InterPro"/>
</dbReference>
<dbReference type="InterPro" id="IPR005158">
    <property type="entry name" value="BTAD"/>
</dbReference>
<dbReference type="PANTHER" id="PTHR35807:SF1">
    <property type="entry name" value="TRANSCRIPTIONAL REGULATOR REDD"/>
    <property type="match status" value="1"/>
</dbReference>
<dbReference type="GO" id="GO:0000160">
    <property type="term" value="P:phosphorelay signal transduction system"/>
    <property type="evidence" value="ECO:0007669"/>
    <property type="project" value="UniProtKB-KW"/>
</dbReference>
<dbReference type="PANTHER" id="PTHR35807">
    <property type="entry name" value="TRANSCRIPTIONAL REGULATOR REDD-RELATED"/>
    <property type="match status" value="1"/>
</dbReference>
<keyword evidence="6" id="KW-1185">Reference proteome</keyword>
<keyword evidence="2" id="KW-0805">Transcription regulation</keyword>
<evidence type="ECO:0000313" key="6">
    <source>
        <dbReference type="Proteomes" id="UP001108029"/>
    </source>
</evidence>
<evidence type="ECO:0000256" key="1">
    <source>
        <dbReference type="ARBA" id="ARBA00023012"/>
    </source>
</evidence>
<evidence type="ECO:0000256" key="2">
    <source>
        <dbReference type="ARBA" id="ARBA00023015"/>
    </source>
</evidence>
<dbReference type="Proteomes" id="UP001108029">
    <property type="component" value="Unassembled WGS sequence"/>
</dbReference>
<dbReference type="PRINTS" id="PR00364">
    <property type="entry name" value="DISEASERSIST"/>
</dbReference>
<dbReference type="InterPro" id="IPR016032">
    <property type="entry name" value="Sig_transdc_resp-reg_C-effctor"/>
</dbReference>
<gene>
    <name evidence="5" type="ORF">LJ657_45315</name>
</gene>
<organism evidence="5 6">
    <name type="scientific">Streptomyces guryensis</name>
    <dbReference type="NCBI Taxonomy" id="2886947"/>
    <lineage>
        <taxon>Bacteria</taxon>
        <taxon>Bacillati</taxon>
        <taxon>Actinomycetota</taxon>
        <taxon>Actinomycetes</taxon>
        <taxon>Kitasatosporales</taxon>
        <taxon>Streptomycetaceae</taxon>
        <taxon>Streptomyces</taxon>
    </lineage>
</organism>
<dbReference type="Gene3D" id="1.25.40.10">
    <property type="entry name" value="Tetratricopeptide repeat domain"/>
    <property type="match status" value="3"/>
</dbReference>
<evidence type="ECO:0000256" key="3">
    <source>
        <dbReference type="ARBA" id="ARBA00023163"/>
    </source>
</evidence>
<dbReference type="InterPro" id="IPR011990">
    <property type="entry name" value="TPR-like_helical_dom_sf"/>
</dbReference>
<feature type="domain" description="Bacterial transcriptional activator" evidence="4">
    <location>
        <begin position="79"/>
        <end position="223"/>
    </location>
</feature>
<dbReference type="GO" id="GO:0003677">
    <property type="term" value="F:DNA binding"/>
    <property type="evidence" value="ECO:0007669"/>
    <property type="project" value="InterPro"/>
</dbReference>
<dbReference type="Gene3D" id="3.40.50.300">
    <property type="entry name" value="P-loop containing nucleotide triphosphate hydrolases"/>
    <property type="match status" value="1"/>
</dbReference>
<dbReference type="InterPro" id="IPR036388">
    <property type="entry name" value="WH-like_DNA-bd_sf"/>
</dbReference>